<feature type="region of interest" description="Disordered" evidence="1">
    <location>
        <begin position="28"/>
        <end position="53"/>
    </location>
</feature>
<dbReference type="GO" id="GO:0003676">
    <property type="term" value="F:nucleic acid binding"/>
    <property type="evidence" value="ECO:0007669"/>
    <property type="project" value="InterPro"/>
</dbReference>
<dbReference type="InterPro" id="IPR001584">
    <property type="entry name" value="Integrase_cat-core"/>
</dbReference>
<dbReference type="EMBL" id="QXFY01003654">
    <property type="protein sequence ID" value="KAE9283184.1"/>
    <property type="molecule type" value="Genomic_DNA"/>
</dbReference>
<organism evidence="3 4">
    <name type="scientific">Phytophthora fragariae</name>
    <dbReference type="NCBI Taxonomy" id="53985"/>
    <lineage>
        <taxon>Eukaryota</taxon>
        <taxon>Sar</taxon>
        <taxon>Stramenopiles</taxon>
        <taxon>Oomycota</taxon>
        <taxon>Peronosporomycetes</taxon>
        <taxon>Peronosporales</taxon>
        <taxon>Peronosporaceae</taxon>
        <taxon>Phytophthora</taxon>
    </lineage>
</organism>
<dbReference type="SUPFAM" id="SSF53098">
    <property type="entry name" value="Ribonuclease H-like"/>
    <property type="match status" value="1"/>
</dbReference>
<accession>A0A6G0QEZ1</accession>
<evidence type="ECO:0000256" key="1">
    <source>
        <dbReference type="SAM" id="MobiDB-lite"/>
    </source>
</evidence>
<dbReference type="Gene3D" id="3.30.420.10">
    <property type="entry name" value="Ribonuclease H-like superfamily/Ribonuclease H"/>
    <property type="match status" value="1"/>
</dbReference>
<reference evidence="3 4" key="1">
    <citation type="submission" date="2018-09" db="EMBL/GenBank/DDBJ databases">
        <title>Genomic investigation of the strawberry pathogen Phytophthora fragariae indicates pathogenicity is determined by transcriptional variation in three key races.</title>
        <authorList>
            <person name="Adams T.M."/>
            <person name="Armitage A.D."/>
            <person name="Sobczyk M.K."/>
            <person name="Bates H.J."/>
            <person name="Dunwell J.M."/>
            <person name="Nellist C.F."/>
            <person name="Harrison R.J."/>
        </authorList>
    </citation>
    <scope>NUCLEOTIDE SEQUENCE [LARGE SCALE GENOMIC DNA]</scope>
    <source>
        <strain evidence="3 4">NOV-77</strain>
    </source>
</reference>
<dbReference type="InterPro" id="IPR036397">
    <property type="entry name" value="RNaseH_sf"/>
</dbReference>
<evidence type="ECO:0000259" key="2">
    <source>
        <dbReference type="PROSITE" id="PS50994"/>
    </source>
</evidence>
<dbReference type="InterPro" id="IPR012337">
    <property type="entry name" value="RNaseH-like_sf"/>
</dbReference>
<dbReference type="Proteomes" id="UP000486351">
    <property type="component" value="Unassembled WGS sequence"/>
</dbReference>
<feature type="region of interest" description="Disordered" evidence="1">
    <location>
        <begin position="696"/>
        <end position="741"/>
    </location>
</feature>
<dbReference type="AlphaFoldDB" id="A0A6G0QEZ1"/>
<dbReference type="InterPro" id="IPR041588">
    <property type="entry name" value="Integrase_H2C2"/>
</dbReference>
<dbReference type="Pfam" id="PF17921">
    <property type="entry name" value="Integrase_H2C2"/>
    <property type="match status" value="1"/>
</dbReference>
<feature type="domain" description="Integrase catalytic" evidence="2">
    <location>
        <begin position="197"/>
        <end position="371"/>
    </location>
</feature>
<evidence type="ECO:0000313" key="3">
    <source>
        <dbReference type="EMBL" id="KAE9283184.1"/>
    </source>
</evidence>
<proteinExistence type="predicted"/>
<dbReference type="InterPro" id="IPR052160">
    <property type="entry name" value="Gypsy_RT_Integrase-like"/>
</dbReference>
<feature type="compositionally biased region" description="Low complexity" evidence="1">
    <location>
        <begin position="28"/>
        <end position="51"/>
    </location>
</feature>
<evidence type="ECO:0000313" key="4">
    <source>
        <dbReference type="Proteomes" id="UP000486351"/>
    </source>
</evidence>
<dbReference type="PANTHER" id="PTHR47266">
    <property type="entry name" value="ENDONUCLEASE-RELATED"/>
    <property type="match status" value="1"/>
</dbReference>
<sequence>MEMIATAVAMQIVPTTHRRATVRAVASSGAAASPGGVTGAADASASVAGEAVPPPDVRQELENEIDRAADDVVRAVIVQRVEAAELGFVQFTDEDVKREQVKSVMVQTLKQKATYRGQRVFTGEDGIVHAEVGEGESRIILPAKYWALAFKEAHDSLWAGHLRGPQTYEQLRRLYWWPDMREAVHDWVSACQDCGSRKARPRMVVPPLRSVKTGDVCDRWAIDVAGPLPVTMHGNRYVIAAVVYTTRYAVAEAVSEHTAKAIAQFLMNKVVLVYGPMREIMMDGAMEFGSKATAELLELMQAKQSTPVPYRPNLLGLVERFHRTWKDMISLYVDEEQTDWDDFLPSALYAYNSSQHATHGFQPIELMMGRKLRTPAELLRRNRLVYPHSTLEAYHEVLLQDLRTARELAAIALQKEQSRQALYYNRRNARHRSDFRLQQLVWIYRPAKGPGITKFGHRWRGPAQIVEDAGYDNYLVRMLESGRELVTHCSFLLPYSYPTNLLDQMAQDIALDLREEAIAAADIDPEDEESVPQEMPSTASEVSGVAQPASATVEADEQRPADRGLQVQPGVEAAPASAPRRAGQKRKQAAKPAVQQGLLDEADDTTDATTRTSRRKKARPARTASNSTQRDGVASRTRARIRLAPYTNEEAAGDRAGRDESPVRAYARAGVLDPESSNEVADQYTDTVMEEAPVAEHAAEQPRGMNQQQEDAMTPSRRGEEQPGDVTVQPAPAHVPDEGDEEPRIYVFAGQGRRGVDSLVSPQPRLARL</sequence>
<comment type="caution">
    <text evidence="3">The sequence shown here is derived from an EMBL/GenBank/DDBJ whole genome shotgun (WGS) entry which is preliminary data.</text>
</comment>
<gene>
    <name evidence="3" type="ORF">PF008_g27464</name>
</gene>
<dbReference type="Gene3D" id="1.10.340.70">
    <property type="match status" value="1"/>
</dbReference>
<protein>
    <recommendedName>
        <fullName evidence="2">Integrase catalytic domain-containing protein</fullName>
    </recommendedName>
</protein>
<feature type="compositionally biased region" description="Basic and acidic residues" evidence="1">
    <location>
        <begin position="652"/>
        <end position="662"/>
    </location>
</feature>
<name>A0A6G0QEZ1_9STRA</name>
<dbReference type="PROSITE" id="PS50994">
    <property type="entry name" value="INTEGRASE"/>
    <property type="match status" value="1"/>
</dbReference>
<dbReference type="Pfam" id="PF00665">
    <property type="entry name" value="rve"/>
    <property type="match status" value="1"/>
</dbReference>
<feature type="region of interest" description="Disordered" evidence="1">
    <location>
        <begin position="523"/>
        <end position="662"/>
    </location>
</feature>
<dbReference type="GO" id="GO:0015074">
    <property type="term" value="P:DNA integration"/>
    <property type="evidence" value="ECO:0007669"/>
    <property type="project" value="InterPro"/>
</dbReference>